<keyword evidence="3" id="KW-0378">Hydrolase</keyword>
<dbReference type="SMART" id="SM00047">
    <property type="entry name" value="LYZ2"/>
    <property type="match status" value="1"/>
</dbReference>
<dbReference type="PANTHER" id="PTHR33308">
    <property type="entry name" value="PEPTIDOGLYCAN HYDROLASE FLGJ"/>
    <property type="match status" value="1"/>
</dbReference>
<dbReference type="InterPro" id="IPR002901">
    <property type="entry name" value="MGlyc_endo_b_GlcNAc-like_dom"/>
</dbReference>
<evidence type="ECO:0000313" key="9">
    <source>
        <dbReference type="Proteomes" id="UP000774130"/>
    </source>
</evidence>
<organism evidence="8 9">
    <name type="scientific">Enterococcus alishanensis</name>
    <dbReference type="NCBI Taxonomy" id="1303817"/>
    <lineage>
        <taxon>Bacteria</taxon>
        <taxon>Bacillati</taxon>
        <taxon>Bacillota</taxon>
        <taxon>Bacilli</taxon>
        <taxon>Lactobacillales</taxon>
        <taxon>Enterococcaceae</taxon>
        <taxon>Enterococcus</taxon>
    </lineage>
</organism>
<evidence type="ECO:0000256" key="6">
    <source>
        <dbReference type="SAM" id="SignalP"/>
    </source>
</evidence>
<keyword evidence="2" id="KW-0645">Protease</keyword>
<dbReference type="InterPro" id="IPR051056">
    <property type="entry name" value="Glycosyl_Hydrolase_73"/>
</dbReference>
<keyword evidence="9" id="KW-1185">Reference proteome</keyword>
<dbReference type="Pfam" id="PF00877">
    <property type="entry name" value="NLPC_P60"/>
    <property type="match status" value="1"/>
</dbReference>
<name>A0ABS6TD94_9ENTE</name>
<evidence type="ECO:0000256" key="4">
    <source>
        <dbReference type="ARBA" id="ARBA00022807"/>
    </source>
</evidence>
<comment type="similarity">
    <text evidence="1">Belongs to the glycosyl hydrolase 73 family.</text>
</comment>
<keyword evidence="4" id="KW-0788">Thiol protease</keyword>
<feature type="chain" id="PRO_5046823311" evidence="6">
    <location>
        <begin position="29"/>
        <end position="646"/>
    </location>
</feature>
<dbReference type="InterPro" id="IPR000064">
    <property type="entry name" value="NLP_P60_dom"/>
</dbReference>
<sequence length="646" mass="69608">MKQNKLKTLLTIGVLVSPMVLSSYQALAAETATTSESATQSSATATSQTETAETQPQSEAEPAVDTETSTTQTTTPEATPEPVKTYNIFLNGVALSKEENANAFSHTDAAGNTIRFTYNNEEGLTAGTEVTYAITLKEKQKLDNILIYQTIASVNLINNAELTGKFVMPSIDVAFSMKTSEVTEQPSQPEENNNNSNSNNNTSNNNEGQPTNNPDQSTNETGATTTDEGRQPNQNGAGDVYSPSNVNIPTYSNAVQNAIVQAAYAQLGKPYVWGAKGPNAFDCSGLAYYVYQQATGHFIGSWTGDQQYSGTQIPVSDAQPGDLLFWGAPTSVTSHVAIYIGNGQYIQAPQPGDVVRVTNLADYMPTFAVRVNLAGLPAANSSLQNAFGSAYIFDRNQTTDGFIEKIGEISRTIGQEHDIYASVMIAQAILESGSGNSSLAAEPNFNLFGIKGSYEGQGVSFSTLEQDTAGSSFSITAQFRKYPSYKESLEDYADLIKNGIAGNSDFYKSTWKSETSSFKDATNYLQGRYATDKQYAQKLEAIIDAYDLTSFDEASNEVIGPKMSDLSTKFSLSKRNILMTNVAYGPQLPEFFTKDYFVDLFRGDSIIALAASAVKSKEEIATTTNTTSTVYLALSRGLIAVLPPVK</sequence>
<reference evidence="8 9" key="1">
    <citation type="submission" date="2021-06" db="EMBL/GenBank/DDBJ databases">
        <title>Enterococcus alishanensis sp. nov., a novel lactic acid bacterium isolated from fresh coffee beans.</title>
        <authorList>
            <person name="Chen Y.-S."/>
        </authorList>
    </citation>
    <scope>NUCLEOTIDE SEQUENCE [LARGE SCALE GENOMIC DNA]</scope>
    <source>
        <strain evidence="8 9">ALS3</strain>
    </source>
</reference>
<comment type="caution">
    <text evidence="8">The sequence shown here is derived from an EMBL/GenBank/DDBJ whole genome shotgun (WGS) entry which is preliminary data.</text>
</comment>
<evidence type="ECO:0000259" key="7">
    <source>
        <dbReference type="PROSITE" id="PS51935"/>
    </source>
</evidence>
<gene>
    <name evidence="8" type="ORF">KUA55_09180</name>
</gene>
<evidence type="ECO:0000256" key="5">
    <source>
        <dbReference type="SAM" id="MobiDB-lite"/>
    </source>
</evidence>
<dbReference type="RefSeq" id="WP_218325902.1">
    <property type="nucleotide sequence ID" value="NZ_JAHUZB010000003.1"/>
</dbReference>
<feature type="domain" description="NlpC/P60" evidence="7">
    <location>
        <begin position="253"/>
        <end position="378"/>
    </location>
</feature>
<accession>A0ABS6TD94</accession>
<dbReference type="PANTHER" id="PTHR33308:SF9">
    <property type="entry name" value="PEPTIDOGLYCAN HYDROLASE FLGJ"/>
    <property type="match status" value="1"/>
</dbReference>
<feature type="region of interest" description="Disordered" evidence="5">
    <location>
        <begin position="179"/>
        <end position="244"/>
    </location>
</feature>
<keyword evidence="6" id="KW-0732">Signal</keyword>
<evidence type="ECO:0000256" key="1">
    <source>
        <dbReference type="ARBA" id="ARBA00010266"/>
    </source>
</evidence>
<feature type="compositionally biased region" description="Low complexity" evidence="5">
    <location>
        <begin position="183"/>
        <end position="214"/>
    </location>
</feature>
<dbReference type="PROSITE" id="PS51935">
    <property type="entry name" value="NLPC_P60"/>
    <property type="match status" value="1"/>
</dbReference>
<dbReference type="EMBL" id="JAHUZB010000003">
    <property type="protein sequence ID" value="MBV7390852.1"/>
    <property type="molecule type" value="Genomic_DNA"/>
</dbReference>
<evidence type="ECO:0000256" key="2">
    <source>
        <dbReference type="ARBA" id="ARBA00022670"/>
    </source>
</evidence>
<protein>
    <submittedName>
        <fullName evidence="8">C40 family peptidase</fullName>
    </submittedName>
</protein>
<feature type="compositionally biased region" description="Polar residues" evidence="5">
    <location>
        <begin position="215"/>
        <end position="244"/>
    </location>
</feature>
<evidence type="ECO:0000313" key="8">
    <source>
        <dbReference type="EMBL" id="MBV7390852.1"/>
    </source>
</evidence>
<feature type="signal peptide" evidence="6">
    <location>
        <begin position="1"/>
        <end position="28"/>
    </location>
</feature>
<evidence type="ECO:0000256" key="3">
    <source>
        <dbReference type="ARBA" id="ARBA00022801"/>
    </source>
</evidence>
<proteinExistence type="inferred from homology"/>
<feature type="region of interest" description="Disordered" evidence="5">
    <location>
        <begin position="30"/>
        <end position="83"/>
    </location>
</feature>
<dbReference type="Proteomes" id="UP000774130">
    <property type="component" value="Unassembled WGS sequence"/>
</dbReference>
<dbReference type="Pfam" id="PF01832">
    <property type="entry name" value="Glucosaminidase"/>
    <property type="match status" value="1"/>
</dbReference>